<dbReference type="OrthoDB" id="9828968at2"/>
<keyword evidence="2" id="KW-1185">Reference proteome</keyword>
<name>A0A497XQI4_9AQUI</name>
<accession>A0A497XQI4</accession>
<dbReference type="AlphaFoldDB" id="A0A497XQI4"/>
<dbReference type="RefSeq" id="WP_121012333.1">
    <property type="nucleotide sequence ID" value="NZ_RCCJ01000001.1"/>
</dbReference>
<comment type="caution">
    <text evidence="1">The sequence shown here is derived from an EMBL/GenBank/DDBJ whole genome shotgun (WGS) entry which is preliminary data.</text>
</comment>
<protein>
    <recommendedName>
        <fullName evidence="3">DUF945 domain-containing protein</fullName>
    </recommendedName>
</protein>
<dbReference type="EMBL" id="RCCJ01000001">
    <property type="protein sequence ID" value="RLJ71246.1"/>
    <property type="molecule type" value="Genomic_DNA"/>
</dbReference>
<evidence type="ECO:0008006" key="3">
    <source>
        <dbReference type="Google" id="ProtNLM"/>
    </source>
</evidence>
<proteinExistence type="predicted"/>
<gene>
    <name evidence="1" type="ORF">BCF55_1545</name>
</gene>
<evidence type="ECO:0000313" key="2">
    <source>
        <dbReference type="Proteomes" id="UP000267841"/>
    </source>
</evidence>
<evidence type="ECO:0000313" key="1">
    <source>
        <dbReference type="EMBL" id="RLJ71246.1"/>
    </source>
</evidence>
<sequence length="299" mass="33365">MRKLPLVVFGAILLVLFSVGAVQVYASKKAEEEVKELLAKVGLKEQASYSKVSYSLLKGTTEVRDLRIRTKGGTSHAARVLITKFTDTDLELSITGIRGEDPEFEKFERQLRELGYEEVYINAMLSFSFYADSGELLIRKVRIEVPGAFRLELSLNLSGVDRELIRAVTENGGEDVNYLAQKLSVVTLKGGSLTLSDLGLRERLLRKEAQITGKEVEQVKREIAQQLKPKRSSEFDAKLYGALKELVERGGSISLEAKPEEPVEFQELVVASLLALQTKDPSELVDRLGIKVNYSPHQH</sequence>
<reference evidence="1 2" key="1">
    <citation type="submission" date="2018-10" db="EMBL/GenBank/DDBJ databases">
        <title>Genomic Encyclopedia of Archaeal and Bacterial Type Strains, Phase II (KMG-II): from individual species to whole genera.</title>
        <authorList>
            <person name="Goeker M."/>
        </authorList>
    </citation>
    <scope>NUCLEOTIDE SEQUENCE [LARGE SCALE GENOMIC DNA]</scope>
    <source>
        <strain evidence="1 2">DSM 16510</strain>
    </source>
</reference>
<organism evidence="1 2">
    <name type="scientific">Hydrogenivirga caldilitoris</name>
    <dbReference type="NCBI Taxonomy" id="246264"/>
    <lineage>
        <taxon>Bacteria</taxon>
        <taxon>Pseudomonadati</taxon>
        <taxon>Aquificota</taxon>
        <taxon>Aquificia</taxon>
        <taxon>Aquificales</taxon>
        <taxon>Aquificaceae</taxon>
        <taxon>Hydrogenivirga</taxon>
    </lineage>
</organism>
<dbReference type="Proteomes" id="UP000267841">
    <property type="component" value="Unassembled WGS sequence"/>
</dbReference>